<sequence>MAYALAGPSQFVGSAQSFLQNFSSLLHSIRPSAVTSTGAKQSSLTVATPVQRFAPAVADALFALPASIPKPIHLQNGAHIHGRSFHAPTASSVLLAAPLRSTRSVPQRRAYSTRPSFSPFPYPLRVAASATPAEGSRLGQIQQTRALTLWPKAKPTLPPVILSKIARAEAEANTNPDDVGKQVALFRELVSSGGKSGAENVVTRWERMCQFVRKGAAIRVSIS</sequence>
<dbReference type="Proteomes" id="UP000076842">
    <property type="component" value="Unassembled WGS sequence"/>
</dbReference>
<accession>A0A165J973</accession>
<reference evidence="1 2" key="1">
    <citation type="journal article" date="2016" name="Mol. Biol. Evol.">
        <title>Comparative Genomics of Early-Diverging Mushroom-Forming Fungi Provides Insights into the Origins of Lignocellulose Decay Capabilities.</title>
        <authorList>
            <person name="Nagy L.G."/>
            <person name="Riley R."/>
            <person name="Tritt A."/>
            <person name="Adam C."/>
            <person name="Daum C."/>
            <person name="Floudas D."/>
            <person name="Sun H."/>
            <person name="Yadav J.S."/>
            <person name="Pangilinan J."/>
            <person name="Larsson K.H."/>
            <person name="Matsuura K."/>
            <person name="Barry K."/>
            <person name="Labutti K."/>
            <person name="Kuo R."/>
            <person name="Ohm R.A."/>
            <person name="Bhattacharya S.S."/>
            <person name="Shirouzu T."/>
            <person name="Yoshinaga Y."/>
            <person name="Martin F.M."/>
            <person name="Grigoriev I.V."/>
            <person name="Hibbett D.S."/>
        </authorList>
    </citation>
    <scope>NUCLEOTIDE SEQUENCE [LARGE SCALE GENOMIC DNA]</scope>
    <source>
        <strain evidence="1 2">HHB12733</strain>
    </source>
</reference>
<dbReference type="InParanoid" id="A0A165J973"/>
<protein>
    <submittedName>
        <fullName evidence="1">Uncharacterized protein</fullName>
    </submittedName>
</protein>
<proteinExistence type="predicted"/>
<name>A0A165J973_9BASI</name>
<gene>
    <name evidence="1" type="ORF">CALCODRAFT_365036</name>
</gene>
<dbReference type="EMBL" id="KV423922">
    <property type="protein sequence ID" value="KZT61540.1"/>
    <property type="molecule type" value="Genomic_DNA"/>
</dbReference>
<dbReference type="STRING" id="1353952.A0A165J973"/>
<organism evidence="1 2">
    <name type="scientific">Calocera cornea HHB12733</name>
    <dbReference type="NCBI Taxonomy" id="1353952"/>
    <lineage>
        <taxon>Eukaryota</taxon>
        <taxon>Fungi</taxon>
        <taxon>Dikarya</taxon>
        <taxon>Basidiomycota</taxon>
        <taxon>Agaricomycotina</taxon>
        <taxon>Dacrymycetes</taxon>
        <taxon>Dacrymycetales</taxon>
        <taxon>Dacrymycetaceae</taxon>
        <taxon>Calocera</taxon>
    </lineage>
</organism>
<keyword evidence="2" id="KW-1185">Reference proteome</keyword>
<evidence type="ECO:0000313" key="2">
    <source>
        <dbReference type="Proteomes" id="UP000076842"/>
    </source>
</evidence>
<dbReference type="AlphaFoldDB" id="A0A165J973"/>
<evidence type="ECO:0000313" key="1">
    <source>
        <dbReference type="EMBL" id="KZT61540.1"/>
    </source>
</evidence>